<dbReference type="EMBL" id="JAGFNK010000596">
    <property type="protein sequence ID" value="KAI9447236.1"/>
    <property type="molecule type" value="Genomic_DNA"/>
</dbReference>
<accession>A0ACC0TU39</accession>
<reference evidence="1" key="1">
    <citation type="submission" date="2021-03" db="EMBL/GenBank/DDBJ databases">
        <title>Evolutionary priming and transition to the ectomycorrhizal habit in an iconic lineage of mushroom-forming fungi: is preadaptation a requirement?</title>
        <authorList>
            <consortium name="DOE Joint Genome Institute"/>
            <person name="Looney B.P."/>
            <person name="Miyauchi S."/>
            <person name="Morin E."/>
            <person name="Drula E."/>
            <person name="Courty P.E."/>
            <person name="Chicoki N."/>
            <person name="Fauchery L."/>
            <person name="Kohler A."/>
            <person name="Kuo A."/>
            <person name="LaButti K."/>
            <person name="Pangilinan J."/>
            <person name="Lipzen A."/>
            <person name="Riley R."/>
            <person name="Andreopoulos W."/>
            <person name="He G."/>
            <person name="Johnson J."/>
            <person name="Barry K.W."/>
            <person name="Grigoriev I.V."/>
            <person name="Nagy L."/>
            <person name="Hibbett D."/>
            <person name="Henrissat B."/>
            <person name="Matheny P.B."/>
            <person name="Labbe J."/>
            <person name="Martin A.F."/>
        </authorList>
    </citation>
    <scope>NUCLEOTIDE SEQUENCE</scope>
    <source>
        <strain evidence="1">BPL698</strain>
    </source>
</reference>
<sequence length="476" mass="51152">MLRYPTPSDQRFADATNPAVPQGSSTYWPPHAPDGTQSAVTREPDDRHGPPRLRAGQLSSSAYASAAVFSQRDTYPAQSQADCSVQYPYPSQQYIQTVNYVSPPFDFAEYPIVPGSAYHTAPYPTQSSTRYEYPPSVPAPFHQPITYDPTGYFSSDSPYSSLHGQHQQNLVSHPTGYLRCGDSFDHYDAINQHPVLSIPPSSSSSELGNALVEVPSPETQSMSRASIALPALPKHDPSEGALGLNPVKSEYGATSSGQSFSSMPSLNSPRKDPGQQVHVGSSAMARPSTPMHGHGSLRHRQHPLDSFRLVQDAAAYPGFAPPAKRHPPPPSLSIPGPLSYSPGGRISTPLSSSFSPSDTGTPTSSVNLLENGSSASSLSPPTLVPNPKAGQGVLKLPSTKRSARRKPAIACLFCRERKIACGPPPVGSADTTCNQCARRSRKCEYPTMSRRGLHKRRDNGGSHHRESEDADYVPTT</sequence>
<protein>
    <submittedName>
        <fullName evidence="1">Uncharacterized protein</fullName>
    </submittedName>
</protein>
<evidence type="ECO:0000313" key="1">
    <source>
        <dbReference type="EMBL" id="KAI9447236.1"/>
    </source>
</evidence>
<name>A0ACC0TU39_9AGAM</name>
<evidence type="ECO:0000313" key="2">
    <source>
        <dbReference type="Proteomes" id="UP001207468"/>
    </source>
</evidence>
<proteinExistence type="predicted"/>
<keyword evidence="2" id="KW-1185">Reference proteome</keyword>
<gene>
    <name evidence="1" type="ORF">F5148DRAFT_1344699</name>
</gene>
<organism evidence="1 2">
    <name type="scientific">Russula earlei</name>
    <dbReference type="NCBI Taxonomy" id="71964"/>
    <lineage>
        <taxon>Eukaryota</taxon>
        <taxon>Fungi</taxon>
        <taxon>Dikarya</taxon>
        <taxon>Basidiomycota</taxon>
        <taxon>Agaricomycotina</taxon>
        <taxon>Agaricomycetes</taxon>
        <taxon>Russulales</taxon>
        <taxon>Russulaceae</taxon>
        <taxon>Russula</taxon>
    </lineage>
</organism>
<dbReference type="Proteomes" id="UP001207468">
    <property type="component" value="Unassembled WGS sequence"/>
</dbReference>
<comment type="caution">
    <text evidence="1">The sequence shown here is derived from an EMBL/GenBank/DDBJ whole genome shotgun (WGS) entry which is preliminary data.</text>
</comment>